<keyword evidence="7 11" id="KW-0810">Translation regulation</keyword>
<dbReference type="GO" id="GO:0003743">
    <property type="term" value="F:translation initiation factor activity"/>
    <property type="evidence" value="ECO:0007669"/>
    <property type="project" value="UniProtKB-KW"/>
</dbReference>
<evidence type="ECO:0000256" key="10">
    <source>
        <dbReference type="ARBA" id="ARBA00025387"/>
    </source>
</evidence>
<gene>
    <name evidence="13" type="ORF">Cboi02_000233300</name>
</gene>
<evidence type="ECO:0000256" key="9">
    <source>
        <dbReference type="ARBA" id="ARBA00023193"/>
    </source>
</evidence>
<evidence type="ECO:0000256" key="12">
    <source>
        <dbReference type="SAM" id="MobiDB-lite"/>
    </source>
</evidence>
<evidence type="ECO:0000256" key="5">
    <source>
        <dbReference type="ARBA" id="ARBA00022540"/>
    </source>
</evidence>
<keyword evidence="9 11" id="KW-0652">Protein synthesis inhibitor</keyword>
<dbReference type="EMBL" id="BSXN01000680">
    <property type="protein sequence ID" value="GME69464.1"/>
    <property type="molecule type" value="Genomic_DNA"/>
</dbReference>
<comment type="function">
    <text evidence="10 11">Acts as an inhibitor of cap-dependent translation. Competes with eIF4G1 and EAP1 for binding to eIF4E and interferes with the formation of the eIF4F complex, inhibiting translation and stabilizing mRNA.</text>
</comment>
<dbReference type="Pfam" id="PF17052">
    <property type="entry name" value="CAF20"/>
    <property type="match status" value="1"/>
</dbReference>
<dbReference type="GO" id="GO:0008190">
    <property type="term" value="F:eukaryotic initiation factor 4E binding"/>
    <property type="evidence" value="ECO:0007669"/>
    <property type="project" value="InterPro"/>
</dbReference>
<evidence type="ECO:0000256" key="8">
    <source>
        <dbReference type="ARBA" id="ARBA00022917"/>
    </source>
</evidence>
<dbReference type="Proteomes" id="UP001165120">
    <property type="component" value="Unassembled WGS sequence"/>
</dbReference>
<sequence length="159" mass="17631">MVKYTIEELLSYESAGVIPAGVDLSAFVKLVEEVKLAMNEFEENAAGFQTGRRRSSFHKFKKVHKPKEVKQVDADGWTTTVPVGKGRKSIGAEDADFKEKDREILKQHTLKVKTSSSKISSGKSSSKTVEAITHGSAFNAFDALNEDESDDDEEEEDEE</sequence>
<comment type="similarity">
    <text evidence="2 11">Belongs to the CAF20 family.</text>
</comment>
<dbReference type="GO" id="GO:0017148">
    <property type="term" value="P:negative regulation of translation"/>
    <property type="evidence" value="ECO:0007669"/>
    <property type="project" value="UniProtKB-UniRule"/>
</dbReference>
<evidence type="ECO:0000256" key="11">
    <source>
        <dbReference type="RuleBase" id="RU363005"/>
    </source>
</evidence>
<evidence type="ECO:0000256" key="6">
    <source>
        <dbReference type="ARBA" id="ARBA00022553"/>
    </source>
</evidence>
<dbReference type="InterPro" id="IPR031456">
    <property type="entry name" value="Caf20"/>
</dbReference>
<keyword evidence="14" id="KW-1185">Reference proteome</keyword>
<name>A0A9W6SXV8_CANBO</name>
<keyword evidence="8 11" id="KW-0648">Protein biosynthesis</keyword>
<reference evidence="13" key="1">
    <citation type="submission" date="2023-04" db="EMBL/GenBank/DDBJ databases">
        <title>Candida boidinii NBRC 10035.</title>
        <authorList>
            <person name="Ichikawa N."/>
            <person name="Sato H."/>
            <person name="Tonouchi N."/>
        </authorList>
    </citation>
    <scope>NUCLEOTIDE SEQUENCE</scope>
    <source>
        <strain evidence="13">NBRC 10035</strain>
    </source>
</reference>
<evidence type="ECO:0000313" key="14">
    <source>
        <dbReference type="Proteomes" id="UP001165120"/>
    </source>
</evidence>
<keyword evidence="4 11" id="KW-0963">Cytoplasm</keyword>
<keyword evidence="6" id="KW-0597">Phosphoprotein</keyword>
<comment type="caution">
    <text evidence="13">The sequence shown here is derived from an EMBL/GenBank/DDBJ whole genome shotgun (WGS) entry which is preliminary data.</text>
</comment>
<evidence type="ECO:0000313" key="13">
    <source>
        <dbReference type="EMBL" id="GME69464.1"/>
    </source>
</evidence>
<feature type="compositionally biased region" description="Low complexity" evidence="12">
    <location>
        <begin position="114"/>
        <end position="127"/>
    </location>
</feature>
<accession>A0A9W6SXV8</accession>
<keyword evidence="5 11" id="KW-0396">Initiation factor</keyword>
<evidence type="ECO:0000256" key="4">
    <source>
        <dbReference type="ARBA" id="ARBA00022490"/>
    </source>
</evidence>
<proteinExistence type="inferred from homology"/>
<feature type="region of interest" description="Disordered" evidence="12">
    <location>
        <begin position="114"/>
        <end position="159"/>
    </location>
</feature>
<evidence type="ECO:0000256" key="3">
    <source>
        <dbReference type="ARBA" id="ARBA00020270"/>
    </source>
</evidence>
<evidence type="ECO:0000256" key="2">
    <source>
        <dbReference type="ARBA" id="ARBA00006057"/>
    </source>
</evidence>
<comment type="subcellular location">
    <subcellularLocation>
        <location evidence="1 11">Cytoplasm</location>
    </subcellularLocation>
</comment>
<dbReference type="AlphaFoldDB" id="A0A9W6SXV8"/>
<organism evidence="13 14">
    <name type="scientific">Candida boidinii</name>
    <name type="common">Yeast</name>
    <dbReference type="NCBI Taxonomy" id="5477"/>
    <lineage>
        <taxon>Eukaryota</taxon>
        <taxon>Fungi</taxon>
        <taxon>Dikarya</taxon>
        <taxon>Ascomycota</taxon>
        <taxon>Saccharomycotina</taxon>
        <taxon>Pichiomycetes</taxon>
        <taxon>Pichiales</taxon>
        <taxon>Pichiaceae</taxon>
        <taxon>Ogataea</taxon>
        <taxon>Ogataea/Candida clade</taxon>
    </lineage>
</organism>
<protein>
    <recommendedName>
        <fullName evidence="3 11">Cap-associated protein CAF20</fullName>
    </recommendedName>
</protein>
<dbReference type="OrthoDB" id="3995390at2759"/>
<evidence type="ECO:0000256" key="1">
    <source>
        <dbReference type="ARBA" id="ARBA00004496"/>
    </source>
</evidence>
<feature type="compositionally biased region" description="Acidic residues" evidence="12">
    <location>
        <begin position="144"/>
        <end position="159"/>
    </location>
</feature>
<evidence type="ECO:0000256" key="7">
    <source>
        <dbReference type="ARBA" id="ARBA00022845"/>
    </source>
</evidence>
<dbReference type="GO" id="GO:0005737">
    <property type="term" value="C:cytoplasm"/>
    <property type="evidence" value="ECO:0007669"/>
    <property type="project" value="UniProtKB-SubCell"/>
</dbReference>